<dbReference type="EMBL" id="RXIC02000023">
    <property type="protein sequence ID" value="KAB1212251.1"/>
    <property type="molecule type" value="Genomic_DNA"/>
</dbReference>
<dbReference type="PANTHER" id="PTHR31170">
    <property type="entry name" value="BNAC04G53230D PROTEIN"/>
    <property type="match status" value="1"/>
</dbReference>
<keyword evidence="3" id="KW-1185">Reference proteome</keyword>
<comment type="caution">
    <text evidence="2">The sequence shown here is derived from an EMBL/GenBank/DDBJ whole genome shotgun (WGS) entry which is preliminary data.</text>
</comment>
<dbReference type="InterPro" id="IPR004158">
    <property type="entry name" value="DUF247_pln"/>
</dbReference>
<dbReference type="Proteomes" id="UP000516437">
    <property type="component" value="Chromosome 5"/>
</dbReference>
<dbReference type="PANTHER" id="PTHR31170:SF17">
    <property type="match status" value="1"/>
</dbReference>
<sequence>MRFYIELVKEKKALLRHCYSEKIQFSDEEFSKIILVDAAFIIKVLLTFYFREENDNDHIFIKPWMIYDVWLEMILLEDQLMFFILEDLYDPDIIMVQSSKHDERPSIIHLSHHYLKHGKYSLKGTKDHNLEVIRHSRIEHFVDLLRYLYIPSEKADARPLETVKAPSMIELQQTGIKFKVGSSKNLFDIQFNNGNLDIPRVNVGPILVLAIRNIITFEKHHYRADRYMNDYVVLMSRLVMTLEDLDLMVTYGLIEKRSRISATHIQNFSREAIFYPTRFYFAHLCEDLNAYCEAPWHKWKVTLKQNYFDTPWAIISFIAAVILLLLTLIQAVSSVISIT</sequence>
<dbReference type="Pfam" id="PF03140">
    <property type="entry name" value="DUF247"/>
    <property type="match status" value="1"/>
</dbReference>
<reference evidence="2 3" key="1">
    <citation type="journal article" date="2019" name="Plant Biotechnol. J.">
        <title>The red bayberry genome and genetic basis of sex determination.</title>
        <authorList>
            <person name="Jia H.M."/>
            <person name="Jia H.J."/>
            <person name="Cai Q.L."/>
            <person name="Wang Y."/>
            <person name="Zhao H.B."/>
            <person name="Yang W.F."/>
            <person name="Wang G.Y."/>
            <person name="Li Y.H."/>
            <person name="Zhan D.L."/>
            <person name="Shen Y.T."/>
            <person name="Niu Q.F."/>
            <person name="Chang L."/>
            <person name="Qiu J."/>
            <person name="Zhao L."/>
            <person name="Xie H.B."/>
            <person name="Fu W.Y."/>
            <person name="Jin J."/>
            <person name="Li X.W."/>
            <person name="Jiao Y."/>
            <person name="Zhou C.C."/>
            <person name="Tu T."/>
            <person name="Chai C.Y."/>
            <person name="Gao J.L."/>
            <person name="Fan L.J."/>
            <person name="van de Weg E."/>
            <person name="Wang J.Y."/>
            <person name="Gao Z.S."/>
        </authorList>
    </citation>
    <scope>NUCLEOTIDE SEQUENCE [LARGE SCALE GENOMIC DNA]</scope>
    <source>
        <tissue evidence="2">Leaves</tissue>
    </source>
</reference>
<name>A0A6A1VHL7_9ROSI</name>
<keyword evidence="1" id="KW-0812">Transmembrane</keyword>
<organism evidence="2 3">
    <name type="scientific">Morella rubra</name>
    <name type="common">Chinese bayberry</name>
    <dbReference type="NCBI Taxonomy" id="262757"/>
    <lineage>
        <taxon>Eukaryota</taxon>
        <taxon>Viridiplantae</taxon>
        <taxon>Streptophyta</taxon>
        <taxon>Embryophyta</taxon>
        <taxon>Tracheophyta</taxon>
        <taxon>Spermatophyta</taxon>
        <taxon>Magnoliopsida</taxon>
        <taxon>eudicotyledons</taxon>
        <taxon>Gunneridae</taxon>
        <taxon>Pentapetalae</taxon>
        <taxon>rosids</taxon>
        <taxon>fabids</taxon>
        <taxon>Fagales</taxon>
        <taxon>Myricaceae</taxon>
        <taxon>Morella</taxon>
    </lineage>
</organism>
<keyword evidence="1" id="KW-0472">Membrane</keyword>
<protein>
    <submittedName>
        <fullName evidence="2">Uncharacterized protein</fullName>
    </submittedName>
</protein>
<dbReference type="OrthoDB" id="672127at2759"/>
<gene>
    <name evidence="2" type="ORF">CJ030_MR5G025019</name>
</gene>
<evidence type="ECO:0000313" key="2">
    <source>
        <dbReference type="EMBL" id="KAB1212251.1"/>
    </source>
</evidence>
<feature type="transmembrane region" description="Helical" evidence="1">
    <location>
        <begin position="312"/>
        <end position="336"/>
    </location>
</feature>
<evidence type="ECO:0000313" key="3">
    <source>
        <dbReference type="Proteomes" id="UP000516437"/>
    </source>
</evidence>
<dbReference type="AlphaFoldDB" id="A0A6A1VHL7"/>
<keyword evidence="1" id="KW-1133">Transmembrane helix</keyword>
<accession>A0A6A1VHL7</accession>
<evidence type="ECO:0000256" key="1">
    <source>
        <dbReference type="SAM" id="Phobius"/>
    </source>
</evidence>
<proteinExistence type="predicted"/>